<dbReference type="CDD" id="cd05930">
    <property type="entry name" value="A_NRPS"/>
    <property type="match status" value="1"/>
</dbReference>
<comment type="cofactor">
    <cofactor evidence="1">
        <name>pantetheine 4'-phosphate</name>
        <dbReference type="ChEBI" id="CHEBI:47942"/>
    </cofactor>
</comment>
<dbReference type="Proteomes" id="UP000185221">
    <property type="component" value="Unassembled WGS sequence"/>
</dbReference>
<dbReference type="PANTHER" id="PTHR45527">
    <property type="entry name" value="NONRIBOSOMAL PEPTIDE SYNTHETASE"/>
    <property type="match status" value="1"/>
</dbReference>
<gene>
    <name evidence="5" type="ORF">SAMN05444394_1953</name>
</gene>
<dbReference type="InterPro" id="IPR045851">
    <property type="entry name" value="AMP-bd_C_sf"/>
</dbReference>
<evidence type="ECO:0000256" key="1">
    <source>
        <dbReference type="ARBA" id="ARBA00001957"/>
    </source>
</evidence>
<keyword evidence="6" id="KW-1185">Reference proteome</keyword>
<dbReference type="SUPFAM" id="SSF56801">
    <property type="entry name" value="Acetyl-CoA synthetase-like"/>
    <property type="match status" value="1"/>
</dbReference>
<evidence type="ECO:0000256" key="3">
    <source>
        <dbReference type="ARBA" id="ARBA00022553"/>
    </source>
</evidence>
<dbReference type="NCBIfam" id="TIGR01733">
    <property type="entry name" value="AA-adenyl-dom"/>
    <property type="match status" value="1"/>
</dbReference>
<dbReference type="InterPro" id="IPR029058">
    <property type="entry name" value="AB_hydrolase_fold"/>
</dbReference>
<dbReference type="Pfam" id="PF00668">
    <property type="entry name" value="Condensation"/>
    <property type="match status" value="1"/>
</dbReference>
<organism evidence="5 6">
    <name type="scientific">Algoriphagus halophilus</name>
    <dbReference type="NCBI Taxonomy" id="226505"/>
    <lineage>
        <taxon>Bacteria</taxon>
        <taxon>Pseudomonadati</taxon>
        <taxon>Bacteroidota</taxon>
        <taxon>Cytophagia</taxon>
        <taxon>Cytophagales</taxon>
        <taxon>Cyclobacteriaceae</taxon>
        <taxon>Algoriphagus</taxon>
    </lineage>
</organism>
<dbReference type="Gene3D" id="3.40.50.12780">
    <property type="entry name" value="N-terminal domain of ligase-like"/>
    <property type="match status" value="1"/>
</dbReference>
<dbReference type="Gene3D" id="3.30.300.30">
    <property type="match status" value="1"/>
</dbReference>
<dbReference type="SUPFAM" id="SSF53474">
    <property type="entry name" value="alpha/beta-Hydrolases"/>
    <property type="match status" value="1"/>
</dbReference>
<dbReference type="InterPro" id="IPR020845">
    <property type="entry name" value="AMP-binding_CS"/>
</dbReference>
<dbReference type="SUPFAM" id="SSF47336">
    <property type="entry name" value="ACP-like"/>
    <property type="match status" value="1"/>
</dbReference>
<dbReference type="GO" id="GO:0003824">
    <property type="term" value="F:catalytic activity"/>
    <property type="evidence" value="ECO:0007669"/>
    <property type="project" value="InterPro"/>
</dbReference>
<accession>A0A1N6EC59</accession>
<keyword evidence="2" id="KW-0596">Phosphopantetheine</keyword>
<dbReference type="Pfam" id="PF00550">
    <property type="entry name" value="PP-binding"/>
    <property type="match status" value="1"/>
</dbReference>
<dbReference type="InterPro" id="IPR009081">
    <property type="entry name" value="PP-bd_ACP"/>
</dbReference>
<dbReference type="InterPro" id="IPR001242">
    <property type="entry name" value="Condensation_dom"/>
</dbReference>
<name>A0A1N6EC59_9BACT</name>
<proteinExistence type="predicted"/>
<feature type="domain" description="Carrier" evidence="4">
    <location>
        <begin position="995"/>
        <end position="1070"/>
    </location>
</feature>
<evidence type="ECO:0000259" key="4">
    <source>
        <dbReference type="PROSITE" id="PS50075"/>
    </source>
</evidence>
<dbReference type="RefSeq" id="WP_074224627.1">
    <property type="nucleotide sequence ID" value="NZ_FSRC01000001.1"/>
</dbReference>
<evidence type="ECO:0000313" key="6">
    <source>
        <dbReference type="Proteomes" id="UP000185221"/>
    </source>
</evidence>
<dbReference type="GO" id="GO:0031177">
    <property type="term" value="F:phosphopantetheine binding"/>
    <property type="evidence" value="ECO:0007669"/>
    <property type="project" value="InterPro"/>
</dbReference>
<dbReference type="InterPro" id="IPR001031">
    <property type="entry name" value="Thioesterase"/>
</dbReference>
<dbReference type="InterPro" id="IPR020806">
    <property type="entry name" value="PKS_PP-bd"/>
</dbReference>
<keyword evidence="3" id="KW-0597">Phosphoprotein</keyword>
<dbReference type="Gene3D" id="3.30.559.10">
    <property type="entry name" value="Chloramphenicol acetyltransferase-like domain"/>
    <property type="match status" value="1"/>
</dbReference>
<dbReference type="EMBL" id="FSRC01000001">
    <property type="protein sequence ID" value="SIN80507.1"/>
    <property type="molecule type" value="Genomic_DNA"/>
</dbReference>
<dbReference type="GO" id="GO:0005737">
    <property type="term" value="C:cytoplasm"/>
    <property type="evidence" value="ECO:0007669"/>
    <property type="project" value="TreeGrafter"/>
</dbReference>
<dbReference type="InterPro" id="IPR036736">
    <property type="entry name" value="ACP-like_sf"/>
</dbReference>
<protein>
    <submittedName>
        <fullName evidence="5">Amino acid adenylation domain-containing protein</fullName>
    </submittedName>
</protein>
<dbReference type="OrthoDB" id="4317020at2"/>
<dbReference type="Gene3D" id="3.40.50.1820">
    <property type="entry name" value="alpha/beta hydrolase"/>
    <property type="match status" value="1"/>
</dbReference>
<reference evidence="6" key="1">
    <citation type="submission" date="2016-11" db="EMBL/GenBank/DDBJ databases">
        <authorList>
            <person name="Varghese N."/>
            <person name="Submissions S."/>
        </authorList>
    </citation>
    <scope>NUCLEOTIDE SEQUENCE [LARGE SCALE GENOMIC DNA]</scope>
    <source>
        <strain evidence="6">DSM 15292</strain>
    </source>
</reference>
<dbReference type="PROSITE" id="PS00012">
    <property type="entry name" value="PHOSPHOPANTETHEINE"/>
    <property type="match status" value="1"/>
</dbReference>
<dbReference type="PROSITE" id="PS00455">
    <property type="entry name" value="AMP_BINDING"/>
    <property type="match status" value="1"/>
</dbReference>
<dbReference type="GO" id="GO:0043041">
    <property type="term" value="P:amino acid activation for nonribosomal peptide biosynthetic process"/>
    <property type="evidence" value="ECO:0007669"/>
    <property type="project" value="TreeGrafter"/>
</dbReference>
<dbReference type="SMART" id="SM00823">
    <property type="entry name" value="PKS_PP"/>
    <property type="match status" value="1"/>
</dbReference>
<dbReference type="GO" id="GO:0044550">
    <property type="term" value="P:secondary metabolite biosynthetic process"/>
    <property type="evidence" value="ECO:0007669"/>
    <property type="project" value="TreeGrafter"/>
</dbReference>
<dbReference type="InterPro" id="IPR042099">
    <property type="entry name" value="ANL_N_sf"/>
</dbReference>
<dbReference type="PANTHER" id="PTHR45527:SF1">
    <property type="entry name" value="FATTY ACID SYNTHASE"/>
    <property type="match status" value="1"/>
</dbReference>
<dbReference type="InterPro" id="IPR010071">
    <property type="entry name" value="AA_adenyl_dom"/>
</dbReference>
<evidence type="ECO:0000256" key="2">
    <source>
        <dbReference type="ARBA" id="ARBA00022450"/>
    </source>
</evidence>
<dbReference type="InterPro" id="IPR023213">
    <property type="entry name" value="CAT-like_dom_sf"/>
</dbReference>
<dbReference type="Gene3D" id="3.30.559.30">
    <property type="entry name" value="Nonribosomal peptide synthetase, condensation domain"/>
    <property type="match status" value="1"/>
</dbReference>
<dbReference type="SUPFAM" id="SSF52777">
    <property type="entry name" value="CoA-dependent acyltransferases"/>
    <property type="match status" value="2"/>
</dbReference>
<dbReference type="InterPro" id="IPR000873">
    <property type="entry name" value="AMP-dep_synth/lig_dom"/>
</dbReference>
<dbReference type="Pfam" id="PF00501">
    <property type="entry name" value="AMP-binding"/>
    <property type="match status" value="1"/>
</dbReference>
<dbReference type="PROSITE" id="PS50075">
    <property type="entry name" value="CARRIER"/>
    <property type="match status" value="1"/>
</dbReference>
<dbReference type="InterPro" id="IPR006162">
    <property type="entry name" value="Ppantetheine_attach_site"/>
</dbReference>
<dbReference type="Gene3D" id="1.10.1200.10">
    <property type="entry name" value="ACP-like"/>
    <property type="match status" value="1"/>
</dbReference>
<dbReference type="Pfam" id="PF00975">
    <property type="entry name" value="Thioesterase"/>
    <property type="match status" value="1"/>
</dbReference>
<dbReference type="STRING" id="226505.SAMN05444394_1953"/>
<sequence>MNNLLEQTLNQSMLTKAPMEIEKVIKTTPSQTEIWLACKMGGKEANMAYNESVSLQLKGNLSVDSLKKAFLELIRRHDGMRTIISPNGKNLLVFSSYELPIRFRDISHLTEAEQQCFFRKHTKEIGNYHFNLSQGPLYVMELIKINELLHEISFTGHHIIFDGWSIGLMLEELSELYSKSVQSLELDLPEPDLLGEYSAELINRSRKFEHKETKKYWKNYLSNPLPDFSLPISKDRPIHRTYDSDVIGFPLPKEVVKQLKKTSSEEKVSLNLVILSIFEIFLSRWSGEEEVVVGMPVSGQLGLNRLRLIGHCVHLLPLRSEVDKALPFSGYLQQRKANYNRALDHQFLSFGNMIQDLPIKRDSSKVPLIPITFNIDLDLDAKVDFVGLDHQLSFNPKAYANFEIILNLYGNSDEFIFEWTYNKSLFDREYINHAGKDFVNYLKAFTIERKRSIQEIIQEIEANAPKVEEPSIDLQVSQLDFIPFGKYFFDSVSQFQNKVALTVNQKQFTYQELGKKVKHLAGYLHSKGVKPGDIIGIHLERDEHLIASALAVICVGAGILPIDTDFPEERVKFMLEDADVKYFISSDDSVNWGELQPKKLPIPISQILDQYELFKVENFDPVNPALIIYTSGSTGKPKGVELSHLNLFYFTQQVLEQPGLSDEDRVLGLTSISFDMAWLETVLPLTVGASLYLLGKYERKDQREIFNALKDHRITKLYITPSHLKSLIQYMGEPKLEGLTIISAGEPLSRTLADSLLKVADSVFNIYGPSETTVFATIKKINASEEEITIGKPVKNSCVILVDEQGKLINIPGKMGEIWIGGTCVGNGYLNRPELTQERFVPSPFKGYDGKFYQSGDLGLWNEEGDLLCKGRIDHQVKIRGQRLELGEIESELAKDPLIKNAVVIKVLDANGEGMLRAHVSFVDGQIPDSKFSNWIDITKSKLSKKLASYMIPSEFVQQLSFELNSNGKIDRKLLERYRPTSVFTQAIDQEKEIKGSSTSILAVKKAWEQVLKRELLATNEDFFQIGGHSLLAVDLLSKLENHFKINLPLSTLFEFPTIEMLASHIEHCKKEENKGQSKCLVKIKEGDPNKVLLFIHGVGLNPLEINTLVDNLDEDQTIWGLQSPSILDASLAPLSTIEQIAQVYIEQIRIAGLQGPYHLMGNSLGGLIAFEMAKQLIKMGDQVQFLGMIDTIAFDTDSTPKGFFSKVSRLFKRIWYEIKFIVRDPGFYLSYRKKYLLEKRDNWRAKFQKNTNLFSRIKEIEHVNKEAWKNYVHEPVDVNITLFLANRRTFYVEDFKTFGWTPFAKEIKVIRMPGEHANMLKPPHGAEFTKTLQNILNSYTR</sequence>
<evidence type="ECO:0000313" key="5">
    <source>
        <dbReference type="EMBL" id="SIN80507.1"/>
    </source>
</evidence>